<dbReference type="PIRSF" id="PIRSF029202">
    <property type="entry name" value="UCP029202"/>
    <property type="match status" value="1"/>
</dbReference>
<dbReference type="Proteomes" id="UP001623600">
    <property type="component" value="Unassembled WGS sequence"/>
</dbReference>
<organism evidence="1 2">
    <name type="scientific">Candidatus Clostridium helianthi</name>
    <dbReference type="NCBI Taxonomy" id="3381660"/>
    <lineage>
        <taxon>Bacteria</taxon>
        <taxon>Bacillati</taxon>
        <taxon>Bacillota</taxon>
        <taxon>Clostridia</taxon>
        <taxon>Eubacteriales</taxon>
        <taxon>Clostridiaceae</taxon>
        <taxon>Clostridium</taxon>
    </lineage>
</organism>
<dbReference type="EMBL" id="JBJIAB010000037">
    <property type="protein sequence ID" value="MFL0167662.1"/>
    <property type="molecule type" value="Genomic_DNA"/>
</dbReference>
<evidence type="ECO:0000313" key="2">
    <source>
        <dbReference type="Proteomes" id="UP001623600"/>
    </source>
</evidence>
<keyword evidence="2" id="KW-1185">Reference proteome</keyword>
<dbReference type="InterPro" id="IPR020049">
    <property type="entry name" value="Major_capsid-like"/>
</dbReference>
<accession>A0ABW8SAC6</accession>
<reference evidence="1 2" key="1">
    <citation type="submission" date="2024-11" db="EMBL/GenBank/DDBJ databases">
        <authorList>
            <person name="Heng Y.C."/>
            <person name="Lim A.C.H."/>
            <person name="Lee J.K.Y."/>
            <person name="Kittelmann S."/>
        </authorList>
    </citation>
    <scope>NUCLEOTIDE SEQUENCE [LARGE SCALE GENOMIC DNA]</scope>
    <source>
        <strain evidence="1 2">WILCCON 0112</strain>
    </source>
</reference>
<sequence>MDYNFNYAGQTYGQQLPLGGYAATVMDAASIGSGMAYLEGELEKKDPKLNEPLASVTFARDMPIRVGGGWVETTSHLFANYATSGGNNNGIIRGQSNDIPVVQADTSKDIFKTFAWSNILKVPFIDQQKMQGIGRSLDAILDTGIKLNYNKALDYICYKGVPELNVYGLVNNPDVTTSTVANNGAGTSTKWANKTAQEIQEDINILINTTWKNSEYDLTGMATHILVPPEQYNYLVNHVVSSAGNVSILTYLLENNLAKNQGLDLDIQPSRWCIGAGLSNTDRMVAYVNDESRILMDIPVPLTRAMTQPSVNDMAYLTGYVANLGQVKTLYYQCIEYADGI</sequence>
<dbReference type="Pfam" id="PF09950">
    <property type="entry name" value="Major_capside"/>
    <property type="match status" value="1"/>
</dbReference>
<evidence type="ECO:0000313" key="1">
    <source>
        <dbReference type="EMBL" id="MFL0167662.1"/>
    </source>
</evidence>
<name>A0ABW8SAC6_9CLOT</name>
<protein>
    <submittedName>
        <fullName evidence="1">DUF2184 domain-containing protein</fullName>
    </submittedName>
</protein>
<gene>
    <name evidence="1" type="ORF">ACJDTP_21550</name>
</gene>
<comment type="caution">
    <text evidence="1">The sequence shown here is derived from an EMBL/GenBank/DDBJ whole genome shotgun (WGS) entry which is preliminary data.</text>
</comment>
<dbReference type="RefSeq" id="WP_406762409.1">
    <property type="nucleotide sequence ID" value="NZ_JBJIAB010000037.1"/>
</dbReference>
<proteinExistence type="predicted"/>